<dbReference type="InterPro" id="IPR000182">
    <property type="entry name" value="GNAT_dom"/>
</dbReference>
<keyword evidence="3" id="KW-0012">Acyltransferase</keyword>
<reference evidence="6" key="2">
    <citation type="submission" date="2015-01" db="EMBL/GenBank/DDBJ databases">
        <title>Evolutionary Origins and Diversification of the Mycorrhizal Mutualists.</title>
        <authorList>
            <consortium name="DOE Joint Genome Institute"/>
            <consortium name="Mycorrhizal Genomics Consortium"/>
            <person name="Kohler A."/>
            <person name="Kuo A."/>
            <person name="Nagy L.G."/>
            <person name="Floudas D."/>
            <person name="Copeland A."/>
            <person name="Barry K.W."/>
            <person name="Cichocki N."/>
            <person name="Veneault-Fourrey C."/>
            <person name="LaButti K."/>
            <person name="Lindquist E.A."/>
            <person name="Lipzen A."/>
            <person name="Lundell T."/>
            <person name="Morin E."/>
            <person name="Murat C."/>
            <person name="Riley R."/>
            <person name="Ohm R."/>
            <person name="Sun H."/>
            <person name="Tunlid A."/>
            <person name="Henrissat B."/>
            <person name="Grigoriev I.V."/>
            <person name="Hibbett D.S."/>
            <person name="Martin F."/>
        </authorList>
    </citation>
    <scope>NUCLEOTIDE SEQUENCE [LARGE SCALE GENOMIC DNA]</scope>
    <source>
        <strain evidence="6">F 1598</strain>
    </source>
</reference>
<dbReference type="Gene3D" id="3.40.630.30">
    <property type="match status" value="1"/>
</dbReference>
<organism evidence="5 6">
    <name type="scientific">Piloderma croceum (strain F 1598)</name>
    <dbReference type="NCBI Taxonomy" id="765440"/>
    <lineage>
        <taxon>Eukaryota</taxon>
        <taxon>Fungi</taxon>
        <taxon>Dikarya</taxon>
        <taxon>Basidiomycota</taxon>
        <taxon>Agaricomycotina</taxon>
        <taxon>Agaricomycetes</taxon>
        <taxon>Agaricomycetidae</taxon>
        <taxon>Atheliales</taxon>
        <taxon>Atheliaceae</taxon>
        <taxon>Piloderma</taxon>
    </lineage>
</organism>
<evidence type="ECO:0000256" key="1">
    <source>
        <dbReference type="ARBA" id="ARBA00009342"/>
    </source>
</evidence>
<dbReference type="OrthoDB" id="5043642at2759"/>
<dbReference type="InParanoid" id="A0A0C3F1L4"/>
<dbReference type="InterPro" id="IPR039135">
    <property type="entry name" value="NAT9-like"/>
</dbReference>
<evidence type="ECO:0000256" key="3">
    <source>
        <dbReference type="ARBA" id="ARBA00023315"/>
    </source>
</evidence>
<keyword evidence="2" id="KW-0808">Transferase</keyword>
<accession>A0A0C3F1L4</accession>
<comment type="similarity">
    <text evidence="1">Belongs to the acetyltransferase family. GNAT subfamily.</text>
</comment>
<dbReference type="AlphaFoldDB" id="A0A0C3F1L4"/>
<evidence type="ECO:0000259" key="4">
    <source>
        <dbReference type="Pfam" id="PF13302"/>
    </source>
</evidence>
<sequence>MIIDSFILRGDKVVLVPYKPEHVLTYHSWMEDETLRQLTASEQLTLDEEYEMQKKWRLDEDKLTFIILARQLVSCTCTDQEDIAKLPMVGDVNLFLKGTPPNLQTNLKVPRNAAEDDEEEEEFEAELEIMIAEPAYRRHGLAYEAIQLMISYVTSPSASSVSQEHTSSYPPQLPIPRSSLVVRISESNISSIKLFERVGFMIVKRVEVFGEVEMRWTDRN</sequence>
<dbReference type="PANTHER" id="PTHR13256">
    <property type="entry name" value="N-ACETYLTRANSFERASE 9"/>
    <property type="match status" value="1"/>
</dbReference>
<keyword evidence="6" id="KW-1185">Reference proteome</keyword>
<dbReference type="SUPFAM" id="SSF55729">
    <property type="entry name" value="Acyl-CoA N-acyltransferases (Nat)"/>
    <property type="match status" value="1"/>
</dbReference>
<dbReference type="PANTHER" id="PTHR13256:SF16">
    <property type="entry name" value="ALPHA_BETA-TUBULIN-N-ACETYLTRANSFERASE 9"/>
    <property type="match status" value="1"/>
</dbReference>
<dbReference type="Proteomes" id="UP000054166">
    <property type="component" value="Unassembled WGS sequence"/>
</dbReference>
<reference evidence="5 6" key="1">
    <citation type="submission" date="2014-04" db="EMBL/GenBank/DDBJ databases">
        <authorList>
            <consortium name="DOE Joint Genome Institute"/>
            <person name="Kuo A."/>
            <person name="Tarkka M."/>
            <person name="Buscot F."/>
            <person name="Kohler A."/>
            <person name="Nagy L.G."/>
            <person name="Floudas D."/>
            <person name="Copeland A."/>
            <person name="Barry K.W."/>
            <person name="Cichocki N."/>
            <person name="Veneault-Fourrey C."/>
            <person name="LaButti K."/>
            <person name="Lindquist E.A."/>
            <person name="Lipzen A."/>
            <person name="Lundell T."/>
            <person name="Morin E."/>
            <person name="Murat C."/>
            <person name="Sun H."/>
            <person name="Tunlid A."/>
            <person name="Henrissat B."/>
            <person name="Grigoriev I.V."/>
            <person name="Hibbett D.S."/>
            <person name="Martin F."/>
            <person name="Nordberg H.P."/>
            <person name="Cantor M.N."/>
            <person name="Hua S.X."/>
        </authorList>
    </citation>
    <scope>NUCLEOTIDE SEQUENCE [LARGE SCALE GENOMIC DNA]</scope>
    <source>
        <strain evidence="5 6">F 1598</strain>
    </source>
</reference>
<dbReference type="EMBL" id="KN833015">
    <property type="protein sequence ID" value="KIM78630.1"/>
    <property type="molecule type" value="Genomic_DNA"/>
</dbReference>
<dbReference type="InterPro" id="IPR016181">
    <property type="entry name" value="Acyl_CoA_acyltransferase"/>
</dbReference>
<dbReference type="FunCoup" id="A0A0C3F1L4">
    <property type="interactions" value="231"/>
</dbReference>
<protein>
    <recommendedName>
        <fullName evidence="4">N-acetyltransferase domain-containing protein</fullName>
    </recommendedName>
</protein>
<feature type="domain" description="N-acetyltransferase" evidence="4">
    <location>
        <begin position="13"/>
        <end position="200"/>
    </location>
</feature>
<name>A0A0C3F1L4_PILCF</name>
<dbReference type="GO" id="GO:0008080">
    <property type="term" value="F:N-acetyltransferase activity"/>
    <property type="evidence" value="ECO:0007669"/>
    <property type="project" value="InterPro"/>
</dbReference>
<evidence type="ECO:0000256" key="2">
    <source>
        <dbReference type="ARBA" id="ARBA00022679"/>
    </source>
</evidence>
<gene>
    <name evidence="5" type="ORF">PILCRDRAFT_586145</name>
</gene>
<dbReference type="Pfam" id="PF13302">
    <property type="entry name" value="Acetyltransf_3"/>
    <property type="match status" value="1"/>
</dbReference>
<evidence type="ECO:0000313" key="6">
    <source>
        <dbReference type="Proteomes" id="UP000054166"/>
    </source>
</evidence>
<proteinExistence type="inferred from homology"/>
<dbReference type="HOGENOM" id="CLU_073102_0_0_1"/>
<evidence type="ECO:0000313" key="5">
    <source>
        <dbReference type="EMBL" id="KIM78630.1"/>
    </source>
</evidence>